<keyword evidence="1" id="KW-0812">Transmembrane</keyword>
<feature type="transmembrane region" description="Helical" evidence="1">
    <location>
        <begin position="22"/>
        <end position="43"/>
    </location>
</feature>
<evidence type="ECO:0000313" key="3">
    <source>
        <dbReference type="Proteomes" id="UP001431010"/>
    </source>
</evidence>
<proteinExistence type="predicted"/>
<dbReference type="RefSeq" id="WP_231320600.1">
    <property type="nucleotide sequence ID" value="NZ_CP088156.1"/>
</dbReference>
<evidence type="ECO:0000256" key="1">
    <source>
        <dbReference type="SAM" id="Phobius"/>
    </source>
</evidence>
<keyword evidence="1" id="KW-0472">Membrane</keyword>
<organism evidence="2 3">
    <name type="scientific">Bradyrhizobium ontarionense</name>
    <dbReference type="NCBI Taxonomy" id="2898149"/>
    <lineage>
        <taxon>Bacteria</taxon>
        <taxon>Pseudomonadati</taxon>
        <taxon>Pseudomonadota</taxon>
        <taxon>Alphaproteobacteria</taxon>
        <taxon>Hyphomicrobiales</taxon>
        <taxon>Nitrobacteraceae</taxon>
        <taxon>Bradyrhizobium</taxon>
    </lineage>
</organism>
<protein>
    <submittedName>
        <fullName evidence="2">Uncharacterized protein</fullName>
    </submittedName>
</protein>
<dbReference type="Proteomes" id="UP001431010">
    <property type="component" value="Chromosome"/>
</dbReference>
<sequence length="268" mass="30187">MAEFGQRQYGTARITPGTQTPGLTKCVVGLAIVIAVIAGLFLGHRSFYHSAKRDPLLEKHESVLEMVNRHASDEELFREYPSLDTRPIPIAFGNKTYKIPRNYLVDLDRPDVDPTKNTTFEIHVLLPDLVPRSANNADKFLKPPHFGGHGDQMNATIRGWQKELDLSARQVEWTRWCADNGAGVFSPVESGYRLCETATHELYLKDTTEGPLLFACDKIASKTLGCTIAEPTGAQWGVLTLDFSRKYLYQADEIRRRFRSLLDSFADK</sequence>
<dbReference type="EMBL" id="CP088156">
    <property type="protein sequence ID" value="UFZ04377.1"/>
    <property type="molecule type" value="Genomic_DNA"/>
</dbReference>
<keyword evidence="1" id="KW-1133">Transmembrane helix</keyword>
<name>A0ABY3RBG1_9BRAD</name>
<reference evidence="2" key="1">
    <citation type="journal article" date="2024" name="Antonie Van Leeuwenhoek">
        <title>Bradyrhizobium ontarionense sp. nov., a novel bacterial symbiont isolated from Aeschynomene indica (Indian jointvetch), harbours photosynthesis, nitrogen fixation and nitrous oxide (N2O) reductase genes.</title>
        <authorList>
            <person name="Bromfield E.S.P."/>
            <person name="Cloutier S."/>
        </authorList>
    </citation>
    <scope>NUCLEOTIDE SEQUENCE</scope>
    <source>
        <strain evidence="2">A19</strain>
    </source>
</reference>
<gene>
    <name evidence="2" type="ORF">LQG66_35215</name>
</gene>
<accession>A0ABY3RBG1</accession>
<keyword evidence="3" id="KW-1185">Reference proteome</keyword>
<evidence type="ECO:0000313" key="2">
    <source>
        <dbReference type="EMBL" id="UFZ04377.1"/>
    </source>
</evidence>